<evidence type="ECO:0000256" key="1">
    <source>
        <dbReference type="PROSITE-ProRule" id="PRU00206"/>
    </source>
</evidence>
<accession>A0AAW1ZZ86</accession>
<dbReference type="PROSITE" id="PS50050">
    <property type="entry name" value="TNFR_NGFR_2"/>
    <property type="match status" value="1"/>
</dbReference>
<feature type="chain" id="PRO_5043385418" description="TNFR-Cys domain-containing protein" evidence="3">
    <location>
        <begin position="25"/>
        <end position="150"/>
    </location>
</feature>
<comment type="caution">
    <text evidence="5">The sequence shown here is derived from an EMBL/GenBank/DDBJ whole genome shotgun (WGS) entry which is preliminary data.</text>
</comment>
<reference evidence="5 6" key="1">
    <citation type="submission" date="2024-05" db="EMBL/GenBank/DDBJ databases">
        <title>A high-quality chromosomal-level genome assembly of Topmouth culter (Culter alburnus).</title>
        <authorList>
            <person name="Zhao H."/>
        </authorList>
    </citation>
    <scope>NUCLEOTIDE SEQUENCE [LARGE SCALE GENOMIC DNA]</scope>
    <source>
        <strain evidence="5">CATC2023</strain>
        <tissue evidence="5">Muscle</tissue>
    </source>
</reference>
<name>A0AAW1ZZ86_CULAL</name>
<dbReference type="SMART" id="SM00208">
    <property type="entry name" value="TNFR"/>
    <property type="match status" value="2"/>
</dbReference>
<protein>
    <recommendedName>
        <fullName evidence="4">TNFR-Cys domain-containing protein</fullName>
    </recommendedName>
</protein>
<keyword evidence="2" id="KW-0812">Transmembrane</keyword>
<gene>
    <name evidence="5" type="ORF">ABG768_003259</name>
</gene>
<proteinExistence type="predicted"/>
<sequence length="150" mass="16730">MNQTDSKHVLAIFVGALSTLCVETCPENFFQLPDSLCCMRCPEGMFVAKNCSRGPEVHFGVHCDKCRRCEEIGQITVSNCTLFSDTQCDIGQLSQLTLYGCSLVVVAVFMLAVIMAVFFFIRIRKSGESDESSEGEPCKRRRDSLKKILI</sequence>
<feature type="repeat" description="TNFR-Cys" evidence="1">
    <location>
        <begin position="40"/>
        <end position="88"/>
    </location>
</feature>
<dbReference type="Pfam" id="PF00020">
    <property type="entry name" value="TNFR_c6"/>
    <property type="match status" value="1"/>
</dbReference>
<evidence type="ECO:0000313" key="6">
    <source>
        <dbReference type="Proteomes" id="UP001479290"/>
    </source>
</evidence>
<evidence type="ECO:0000259" key="4">
    <source>
        <dbReference type="PROSITE" id="PS50050"/>
    </source>
</evidence>
<organism evidence="5 6">
    <name type="scientific">Culter alburnus</name>
    <name type="common">Topmouth culter</name>
    <dbReference type="NCBI Taxonomy" id="194366"/>
    <lineage>
        <taxon>Eukaryota</taxon>
        <taxon>Metazoa</taxon>
        <taxon>Chordata</taxon>
        <taxon>Craniata</taxon>
        <taxon>Vertebrata</taxon>
        <taxon>Euteleostomi</taxon>
        <taxon>Actinopterygii</taxon>
        <taxon>Neopterygii</taxon>
        <taxon>Teleostei</taxon>
        <taxon>Ostariophysi</taxon>
        <taxon>Cypriniformes</taxon>
        <taxon>Xenocyprididae</taxon>
        <taxon>Xenocypridinae</taxon>
        <taxon>Culter</taxon>
    </lineage>
</organism>
<feature type="domain" description="TNFR-Cys" evidence="4">
    <location>
        <begin position="40"/>
        <end position="88"/>
    </location>
</feature>
<keyword evidence="6" id="KW-1185">Reference proteome</keyword>
<dbReference type="AlphaFoldDB" id="A0AAW1ZZ86"/>
<keyword evidence="2" id="KW-1133">Transmembrane helix</keyword>
<evidence type="ECO:0000256" key="3">
    <source>
        <dbReference type="SAM" id="SignalP"/>
    </source>
</evidence>
<comment type="caution">
    <text evidence="1">Lacks conserved residue(s) required for the propagation of feature annotation.</text>
</comment>
<dbReference type="InterPro" id="IPR001368">
    <property type="entry name" value="TNFR/NGFR_Cys_rich_reg"/>
</dbReference>
<evidence type="ECO:0000256" key="2">
    <source>
        <dbReference type="SAM" id="Phobius"/>
    </source>
</evidence>
<evidence type="ECO:0000313" key="5">
    <source>
        <dbReference type="EMBL" id="KAK9966133.1"/>
    </source>
</evidence>
<dbReference type="Proteomes" id="UP001479290">
    <property type="component" value="Unassembled WGS sequence"/>
</dbReference>
<feature type="transmembrane region" description="Helical" evidence="2">
    <location>
        <begin position="96"/>
        <end position="121"/>
    </location>
</feature>
<keyword evidence="2" id="KW-0472">Membrane</keyword>
<dbReference type="EMBL" id="JAWDJR010000011">
    <property type="protein sequence ID" value="KAK9966133.1"/>
    <property type="molecule type" value="Genomic_DNA"/>
</dbReference>
<feature type="signal peptide" evidence="3">
    <location>
        <begin position="1"/>
        <end position="24"/>
    </location>
</feature>
<keyword evidence="3" id="KW-0732">Signal</keyword>